<evidence type="ECO:0000313" key="3">
    <source>
        <dbReference type="Proteomes" id="UP000266673"/>
    </source>
</evidence>
<protein>
    <submittedName>
        <fullName evidence="2">Uncharacterized protein</fullName>
    </submittedName>
</protein>
<accession>A0A397UGG4</accession>
<gene>
    <name evidence="2" type="ORF">C2G38_2112556</name>
</gene>
<dbReference type="AlphaFoldDB" id="A0A397UGG4"/>
<reference evidence="2 3" key="1">
    <citation type="submission" date="2018-06" db="EMBL/GenBank/DDBJ databases">
        <title>Comparative genomics reveals the genomic features of Rhizophagus irregularis, R. cerebriforme, R. diaphanum and Gigaspora rosea, and their symbiotic lifestyle signature.</title>
        <authorList>
            <person name="Morin E."/>
            <person name="San Clemente H."/>
            <person name="Chen E.C.H."/>
            <person name="De La Providencia I."/>
            <person name="Hainaut M."/>
            <person name="Kuo A."/>
            <person name="Kohler A."/>
            <person name="Murat C."/>
            <person name="Tang N."/>
            <person name="Roy S."/>
            <person name="Loubradou J."/>
            <person name="Henrissat B."/>
            <person name="Grigoriev I.V."/>
            <person name="Corradi N."/>
            <person name="Roux C."/>
            <person name="Martin F.M."/>
        </authorList>
    </citation>
    <scope>NUCLEOTIDE SEQUENCE [LARGE SCALE GENOMIC DNA]</scope>
    <source>
        <strain evidence="2 3">DAOM 194757</strain>
    </source>
</reference>
<comment type="caution">
    <text evidence="2">The sequence shown here is derived from an EMBL/GenBank/DDBJ whole genome shotgun (WGS) entry which is preliminary data.</text>
</comment>
<feature type="signal peptide" evidence="1">
    <location>
        <begin position="1"/>
        <end position="19"/>
    </location>
</feature>
<evidence type="ECO:0000313" key="2">
    <source>
        <dbReference type="EMBL" id="RIB07879.1"/>
    </source>
</evidence>
<keyword evidence="3" id="KW-1185">Reference proteome</keyword>
<proteinExistence type="predicted"/>
<feature type="chain" id="PRO_5017363239" evidence="1">
    <location>
        <begin position="20"/>
        <end position="100"/>
    </location>
</feature>
<dbReference type="Proteomes" id="UP000266673">
    <property type="component" value="Unassembled WGS sequence"/>
</dbReference>
<sequence>MRKFLLNIIFCVFLFFTLTKTIMSNENEKIFKRQGTGDDCKTDSECHSQICQVGSFICEDKDFRLLEHNVQLILHVGIKFAILIRKLARKVTTVLLALPV</sequence>
<organism evidence="2 3">
    <name type="scientific">Gigaspora rosea</name>
    <dbReference type="NCBI Taxonomy" id="44941"/>
    <lineage>
        <taxon>Eukaryota</taxon>
        <taxon>Fungi</taxon>
        <taxon>Fungi incertae sedis</taxon>
        <taxon>Mucoromycota</taxon>
        <taxon>Glomeromycotina</taxon>
        <taxon>Glomeromycetes</taxon>
        <taxon>Diversisporales</taxon>
        <taxon>Gigasporaceae</taxon>
        <taxon>Gigaspora</taxon>
    </lineage>
</organism>
<evidence type="ECO:0000256" key="1">
    <source>
        <dbReference type="SAM" id="SignalP"/>
    </source>
</evidence>
<keyword evidence="1" id="KW-0732">Signal</keyword>
<name>A0A397UGG4_9GLOM</name>
<dbReference type="EMBL" id="QKWP01001588">
    <property type="protein sequence ID" value="RIB07879.1"/>
    <property type="molecule type" value="Genomic_DNA"/>
</dbReference>